<sequence length="357" mass="38964">MPSRDSTFQGSDSDIVATGLINHNTGILVKDCNEELDPEEWDDWMRWEGTTTELRPASIERRHSTASTISSLEEPWITSLETSAIDPILASYSNANDFPFEDAQLELDETPLTSASSTSNNETPWCPPAAAYTQQELRRSYHGFSSLTAAEERSLQDIAMPYHALSNINIAFAPVSPMESHASESASPSPEPEVPTRKNNKRKSIDLGELPSTLSQSKKKGHNAIEKRYRTNLNAKIECLREGIPSLTGPDNLAGEEESGGEGADSKSAAHPKYGKAAILTRALEYIQHLESTTQRLGSEVDSLKIRIGAFEKLAMGGSMIMVGGGLDGPVLTKSETLESIQSGYQAESEGGHWIYY</sequence>
<dbReference type="HOGENOM" id="CLU_776287_0_0_1"/>
<dbReference type="PANTHER" id="PTHR47336">
    <property type="entry name" value="TRANSCRIPTION FACTOR HMS1-RELATED"/>
    <property type="match status" value="1"/>
</dbReference>
<dbReference type="SMART" id="SM00353">
    <property type="entry name" value="HLH"/>
    <property type="match status" value="1"/>
</dbReference>
<proteinExistence type="predicted"/>
<dbReference type="Gene3D" id="4.10.280.10">
    <property type="entry name" value="Helix-loop-helix DNA-binding domain"/>
    <property type="match status" value="1"/>
</dbReference>
<feature type="region of interest" description="Disordered" evidence="1">
    <location>
        <begin position="179"/>
        <end position="225"/>
    </location>
</feature>
<dbReference type="InterPro" id="IPR052099">
    <property type="entry name" value="Regulatory_TF_Diverse"/>
</dbReference>
<name>K1XVM4_MARBU</name>
<dbReference type="STRING" id="1072389.K1XVM4"/>
<feature type="compositionally biased region" description="Low complexity" evidence="1">
    <location>
        <begin position="179"/>
        <end position="188"/>
    </location>
</feature>
<dbReference type="PANTHER" id="PTHR47336:SF2">
    <property type="entry name" value="TRANSCRIPTION FACTOR HMS1-RELATED"/>
    <property type="match status" value="1"/>
</dbReference>
<evidence type="ECO:0000259" key="2">
    <source>
        <dbReference type="PROSITE" id="PS50888"/>
    </source>
</evidence>
<feature type="domain" description="BHLH" evidence="2">
    <location>
        <begin position="217"/>
        <end position="290"/>
    </location>
</feature>
<dbReference type="SUPFAM" id="SSF47459">
    <property type="entry name" value="HLH, helix-loop-helix DNA-binding domain"/>
    <property type="match status" value="1"/>
</dbReference>
<dbReference type="PROSITE" id="PS50888">
    <property type="entry name" value="BHLH"/>
    <property type="match status" value="1"/>
</dbReference>
<dbReference type="KEGG" id="mbe:MBM_05203"/>
<dbReference type="InterPro" id="IPR011598">
    <property type="entry name" value="bHLH_dom"/>
</dbReference>
<feature type="region of interest" description="Disordered" evidence="1">
    <location>
        <begin position="244"/>
        <end position="271"/>
    </location>
</feature>
<keyword evidence="3" id="KW-0238">DNA-binding</keyword>
<dbReference type="InterPro" id="IPR036638">
    <property type="entry name" value="HLH_DNA-bd_sf"/>
</dbReference>
<organism evidence="3 4">
    <name type="scientific">Marssonina brunnea f. sp. multigermtubi (strain MB_m1)</name>
    <name type="common">Marssonina leaf spot fungus</name>
    <dbReference type="NCBI Taxonomy" id="1072389"/>
    <lineage>
        <taxon>Eukaryota</taxon>
        <taxon>Fungi</taxon>
        <taxon>Dikarya</taxon>
        <taxon>Ascomycota</taxon>
        <taxon>Pezizomycotina</taxon>
        <taxon>Leotiomycetes</taxon>
        <taxon>Helotiales</taxon>
        <taxon>Drepanopezizaceae</taxon>
        <taxon>Drepanopeziza</taxon>
    </lineage>
</organism>
<evidence type="ECO:0000313" key="3">
    <source>
        <dbReference type="EMBL" id="EKD16734.1"/>
    </source>
</evidence>
<evidence type="ECO:0000256" key="1">
    <source>
        <dbReference type="SAM" id="MobiDB-lite"/>
    </source>
</evidence>
<dbReference type="Proteomes" id="UP000006753">
    <property type="component" value="Unassembled WGS sequence"/>
</dbReference>
<dbReference type="Pfam" id="PF00010">
    <property type="entry name" value="HLH"/>
    <property type="match status" value="1"/>
</dbReference>
<dbReference type="EMBL" id="JH921438">
    <property type="protein sequence ID" value="EKD16734.1"/>
    <property type="molecule type" value="Genomic_DNA"/>
</dbReference>
<dbReference type="eggNOG" id="KOG2588">
    <property type="taxonomic scope" value="Eukaryota"/>
</dbReference>
<dbReference type="GO" id="GO:0003677">
    <property type="term" value="F:DNA binding"/>
    <property type="evidence" value="ECO:0007669"/>
    <property type="project" value="UniProtKB-KW"/>
</dbReference>
<dbReference type="InParanoid" id="K1XVM4"/>
<dbReference type="OMA" id="DDWINSD"/>
<evidence type="ECO:0000313" key="4">
    <source>
        <dbReference type="Proteomes" id="UP000006753"/>
    </source>
</evidence>
<keyword evidence="4" id="KW-1185">Reference proteome</keyword>
<dbReference type="GO" id="GO:0046983">
    <property type="term" value="F:protein dimerization activity"/>
    <property type="evidence" value="ECO:0007669"/>
    <property type="project" value="InterPro"/>
</dbReference>
<dbReference type="OrthoDB" id="2133190at2759"/>
<reference evidence="3 4" key="1">
    <citation type="journal article" date="2012" name="BMC Genomics">
        <title>Sequencing the genome of Marssonina brunnea reveals fungus-poplar co-evolution.</title>
        <authorList>
            <person name="Zhu S."/>
            <person name="Cao Y.-Z."/>
            <person name="Jiang C."/>
            <person name="Tan B.-Y."/>
            <person name="Wang Z."/>
            <person name="Feng S."/>
            <person name="Zhang L."/>
            <person name="Su X.-H."/>
            <person name="Brejova B."/>
            <person name="Vinar T."/>
            <person name="Xu M."/>
            <person name="Wang M.-X."/>
            <person name="Zhang S.-G."/>
            <person name="Huang M.-R."/>
            <person name="Wu R."/>
            <person name="Zhou Y."/>
        </authorList>
    </citation>
    <scope>NUCLEOTIDE SEQUENCE [LARGE SCALE GENOMIC DNA]</scope>
    <source>
        <strain evidence="3 4">MB_m1</strain>
    </source>
</reference>
<dbReference type="AlphaFoldDB" id="K1XVM4"/>
<gene>
    <name evidence="3" type="ORF">MBM_05203</name>
</gene>
<accession>K1XVM4</accession>
<protein>
    <submittedName>
        <fullName evidence="3">Helix-loop-helix DNA-binding domain-containing protein</fullName>
    </submittedName>
</protein>